<dbReference type="EMBL" id="KB206960">
    <property type="protein sequence ID" value="ELP86602.1"/>
    <property type="molecule type" value="Genomic_DNA"/>
</dbReference>
<reference evidence="1 2" key="1">
    <citation type="submission" date="2012-10" db="EMBL/GenBank/DDBJ databases">
        <authorList>
            <person name="Zafar N."/>
            <person name="Inman J."/>
            <person name="Hall N."/>
            <person name="Lorenzi H."/>
            <person name="Caler E."/>
        </authorList>
    </citation>
    <scope>NUCLEOTIDE SEQUENCE [LARGE SCALE GENOMIC DNA]</scope>
    <source>
        <strain evidence="1 2">IP1</strain>
    </source>
</reference>
<sequence>MNTENMKLFLEKIKSDPSRLATYCDMFVNSVPQSNNSFKSFHLPVTLNINGVSVPYTVDTSLSVHDFLETISSQFSVPGNLYIGFPDLIDKIFHSRKISNFVLFPKQTITVKSVPPVPPTIPRECTTDFPWEMFFVVFGELLEKKVAGMPNQLLRVLSNIPSPLFSFPFNATVPTLLAIFFSHFEYRVLKIAHNQLVQALDFCLTQEDPTVRLRTVIAVLKLCVFNDVKLSGDEIAKVERAVVDKAVFCYLGCCAEKETRTDNKAKKLSVVDRNAFEVIGLAQSGLEMSLEDVSLVVNDILKGLKSGINTVVKLTDFFDTPLSFTMNENGAFDEDLNTYALLYLLNEITTKFGFKVVTQKLCMLLCSYVLPQYGSIEENTVVMLGPQSINLVYSILGKSERVKKVIGDSVVKSVNIQTKLGKVELSYHSTASSDDKKITNAIFIVASLLKEGETSCPLAKTSEVFSRFPPRSVDVSELVSLLLMSENGVVLLAKKNGISMCELNFTPIDEPKIVINEICKTFIGKVFTYEQNTEIYATTKRPMHFEVKDEYNEFGKRFVLKALITNDNIAFIRNGNNWFTVVGGALQLVPPKLLVKMKNEAKFSDVFLSYEEYTRDNTSHKKSVEVLQEDIGDVIVRTSSHAIQFLCVEEKTKLLDSLIKRYNDLIESSVYLTVIESFTKDDPFMVIQNLVCDEFVDFMKTGETSSQIQESLINVVYNVLKVIENEDQLEAVLALVFSKDPSAGLLKLCLKAINVSGVKQYLVCKLGEFFQFKGECKKELCEIIKQMKGEIAQMKELYKANVEFIRSLKEDIPDEARLILGKVGNDEERTCLVSPSRFMMLTDEQKFEFFKEVDLSEPSMEQLKIIQQYKKDLVEPGKELLDKFDQINAIFKTKFADVKFYDDCFDIVC</sequence>
<protein>
    <submittedName>
        <fullName evidence="1">Uncharacterized protein</fullName>
    </submittedName>
</protein>
<dbReference type="Proteomes" id="UP000014680">
    <property type="component" value="Unassembled WGS sequence"/>
</dbReference>
<evidence type="ECO:0000313" key="1">
    <source>
        <dbReference type="EMBL" id="ELP86602.1"/>
    </source>
</evidence>
<proteinExistence type="predicted"/>
<organism evidence="1 2">
    <name type="scientific">Entamoeba invadens IP1</name>
    <dbReference type="NCBI Taxonomy" id="370355"/>
    <lineage>
        <taxon>Eukaryota</taxon>
        <taxon>Amoebozoa</taxon>
        <taxon>Evosea</taxon>
        <taxon>Archamoebae</taxon>
        <taxon>Mastigamoebida</taxon>
        <taxon>Entamoebidae</taxon>
        <taxon>Entamoeba</taxon>
    </lineage>
</organism>
<dbReference type="AlphaFoldDB" id="A0A0A1U1V6"/>
<name>A0A0A1U1V6_ENTIV</name>
<dbReference type="KEGG" id="eiv:EIN_162460"/>
<keyword evidence="2" id="KW-1185">Reference proteome</keyword>
<evidence type="ECO:0000313" key="2">
    <source>
        <dbReference type="Proteomes" id="UP000014680"/>
    </source>
</evidence>
<dbReference type="VEuPathDB" id="AmoebaDB:EIN_162460"/>
<dbReference type="GeneID" id="14885531"/>
<dbReference type="RefSeq" id="XP_004185948.1">
    <property type="nucleotide sequence ID" value="XM_004185900.1"/>
</dbReference>
<dbReference type="OMA" id="QVYLPNI"/>
<accession>A0A0A1U1V6</accession>
<dbReference type="OrthoDB" id="25919at2759"/>
<gene>
    <name evidence="1" type="ORF">EIN_162460</name>
</gene>